<dbReference type="PANTHER" id="PTHR33048">
    <property type="entry name" value="PTH11-LIKE INTEGRAL MEMBRANE PROTEIN (AFU_ORTHOLOGUE AFUA_5G11245)"/>
    <property type="match status" value="1"/>
</dbReference>
<comment type="caution">
    <text evidence="9">The sequence shown here is derived from an EMBL/GenBank/DDBJ whole genome shotgun (WGS) entry which is preliminary data.</text>
</comment>
<evidence type="ECO:0000256" key="1">
    <source>
        <dbReference type="ARBA" id="ARBA00004141"/>
    </source>
</evidence>
<organism evidence="9 10">
    <name type="scientific">Emergomyces africanus</name>
    <dbReference type="NCBI Taxonomy" id="1955775"/>
    <lineage>
        <taxon>Eukaryota</taxon>
        <taxon>Fungi</taxon>
        <taxon>Dikarya</taxon>
        <taxon>Ascomycota</taxon>
        <taxon>Pezizomycotina</taxon>
        <taxon>Eurotiomycetes</taxon>
        <taxon>Eurotiomycetidae</taxon>
        <taxon>Onygenales</taxon>
        <taxon>Ajellomycetaceae</taxon>
        <taxon>Emergomyces</taxon>
    </lineage>
</organism>
<accession>A0A1B7NQ22</accession>
<dbReference type="AlphaFoldDB" id="A0A1B7NQ22"/>
<feature type="transmembrane region" description="Helical" evidence="7">
    <location>
        <begin position="6"/>
        <end position="29"/>
    </location>
</feature>
<gene>
    <name evidence="9" type="ORF">ACJ72_06803</name>
</gene>
<dbReference type="InterPro" id="IPR052337">
    <property type="entry name" value="SAT4-like"/>
</dbReference>
<evidence type="ECO:0000256" key="3">
    <source>
        <dbReference type="ARBA" id="ARBA00022989"/>
    </source>
</evidence>
<dbReference type="Pfam" id="PF20684">
    <property type="entry name" value="Fung_rhodopsin"/>
    <property type="match status" value="1"/>
</dbReference>
<dbReference type="Proteomes" id="UP000091918">
    <property type="component" value="Unassembled WGS sequence"/>
</dbReference>
<evidence type="ECO:0000256" key="7">
    <source>
        <dbReference type="SAM" id="Phobius"/>
    </source>
</evidence>
<evidence type="ECO:0000256" key="4">
    <source>
        <dbReference type="ARBA" id="ARBA00023136"/>
    </source>
</evidence>
<protein>
    <recommendedName>
        <fullName evidence="8">Rhodopsin domain-containing protein</fullName>
    </recommendedName>
</protein>
<evidence type="ECO:0000256" key="6">
    <source>
        <dbReference type="SAM" id="MobiDB-lite"/>
    </source>
</evidence>
<evidence type="ECO:0000313" key="9">
    <source>
        <dbReference type="EMBL" id="OAX78885.1"/>
    </source>
</evidence>
<feature type="transmembrane region" description="Helical" evidence="7">
    <location>
        <begin position="41"/>
        <end position="60"/>
    </location>
</feature>
<evidence type="ECO:0000256" key="2">
    <source>
        <dbReference type="ARBA" id="ARBA00022692"/>
    </source>
</evidence>
<feature type="transmembrane region" description="Helical" evidence="7">
    <location>
        <begin position="90"/>
        <end position="112"/>
    </location>
</feature>
<reference evidence="9 10" key="1">
    <citation type="submission" date="2015-07" db="EMBL/GenBank/DDBJ databases">
        <title>Emmonsia species relationships and genome sequence.</title>
        <authorList>
            <person name="Cuomo C.A."/>
            <person name="Schwartz I.S."/>
            <person name="Kenyon C."/>
            <person name="de Hoog G.S."/>
            <person name="Govender N.P."/>
            <person name="Botha A."/>
            <person name="Moreno L."/>
            <person name="de Vries M."/>
            <person name="Munoz J.F."/>
            <person name="Stielow J.B."/>
        </authorList>
    </citation>
    <scope>NUCLEOTIDE SEQUENCE [LARGE SCALE GENOMIC DNA]</scope>
    <source>
        <strain evidence="9 10">CBS 136260</strain>
    </source>
</reference>
<dbReference type="STRING" id="1658172.A0A1B7NQ22"/>
<keyword evidence="2 7" id="KW-0812">Transmembrane</keyword>
<feature type="transmembrane region" description="Helical" evidence="7">
    <location>
        <begin position="244"/>
        <end position="264"/>
    </location>
</feature>
<sequence length="406" mass="44802">MGDKAPSIIGVISSFLAVSWIVVGLRCYVRVNLSRWGVDDLLVVFALLIYSAFGAMLIYATKHGFGKHSADIKSLHSMVNASKSFFIADILYLLVTGVVKISFCFSLLRVVVIGRGYVYAIYTVITLSIIFTVFYFFFTLFTCYPVSFLWSKIENPHGAGKCQNFTNIIAATYVHGSVICLGDLTLAIVPALMLRKLQLNYRSKISVSFLLGFGSVASIATIARLTYVKNIFDAKDFLYTNTEIMIWGVVEVGVSIIAISAVTLKPLMVKYKIFFHSGNNNVSSPFDRGRVYRAGDDSFRYAIGPGAQRKGYNSRLHTSSTHGKMDSLRMGDDTIIAQGRSSSEENIWASKGGEESIAVSDGNGDDFELVPRGKIHKVVEFSTSRATNQPEDDPISVPEHAYTERP</sequence>
<keyword evidence="10" id="KW-1185">Reference proteome</keyword>
<feature type="transmembrane region" description="Helical" evidence="7">
    <location>
        <begin position="205"/>
        <end position="224"/>
    </location>
</feature>
<dbReference type="PANTHER" id="PTHR33048:SF96">
    <property type="entry name" value="INTEGRAL MEMBRANE PROTEIN"/>
    <property type="match status" value="1"/>
</dbReference>
<dbReference type="OrthoDB" id="3897607at2759"/>
<keyword evidence="3 7" id="KW-1133">Transmembrane helix</keyword>
<name>A0A1B7NQ22_9EURO</name>
<dbReference type="EMBL" id="LGUA01001259">
    <property type="protein sequence ID" value="OAX78885.1"/>
    <property type="molecule type" value="Genomic_DNA"/>
</dbReference>
<dbReference type="InterPro" id="IPR049326">
    <property type="entry name" value="Rhodopsin_dom_fungi"/>
</dbReference>
<feature type="transmembrane region" description="Helical" evidence="7">
    <location>
        <begin position="168"/>
        <end position="193"/>
    </location>
</feature>
<feature type="region of interest" description="Disordered" evidence="6">
    <location>
        <begin position="381"/>
        <end position="406"/>
    </location>
</feature>
<evidence type="ECO:0000256" key="5">
    <source>
        <dbReference type="ARBA" id="ARBA00038359"/>
    </source>
</evidence>
<evidence type="ECO:0000313" key="10">
    <source>
        <dbReference type="Proteomes" id="UP000091918"/>
    </source>
</evidence>
<feature type="transmembrane region" description="Helical" evidence="7">
    <location>
        <begin position="119"/>
        <end position="148"/>
    </location>
</feature>
<dbReference type="GO" id="GO:0016020">
    <property type="term" value="C:membrane"/>
    <property type="evidence" value="ECO:0007669"/>
    <property type="project" value="UniProtKB-SubCell"/>
</dbReference>
<keyword evidence="4 7" id="KW-0472">Membrane</keyword>
<comment type="subcellular location">
    <subcellularLocation>
        <location evidence="1">Membrane</location>
        <topology evidence="1">Multi-pass membrane protein</topology>
    </subcellularLocation>
</comment>
<feature type="domain" description="Rhodopsin" evidence="8">
    <location>
        <begin position="25"/>
        <end position="269"/>
    </location>
</feature>
<comment type="similarity">
    <text evidence="5">Belongs to the SAT4 family.</text>
</comment>
<evidence type="ECO:0000259" key="8">
    <source>
        <dbReference type="Pfam" id="PF20684"/>
    </source>
</evidence>
<proteinExistence type="inferred from homology"/>